<comment type="caution">
    <text evidence="1">The sequence shown here is derived from an EMBL/GenBank/DDBJ whole genome shotgun (WGS) entry which is preliminary data.</text>
</comment>
<gene>
    <name evidence="1" type="ORF">A2935_01655</name>
</gene>
<reference evidence="1 2" key="1">
    <citation type="journal article" date="2016" name="Nat. Commun.">
        <title>Thousands of microbial genomes shed light on interconnected biogeochemical processes in an aquifer system.</title>
        <authorList>
            <person name="Anantharaman K."/>
            <person name="Brown C.T."/>
            <person name="Hug L.A."/>
            <person name="Sharon I."/>
            <person name="Castelle C.J."/>
            <person name="Probst A.J."/>
            <person name="Thomas B.C."/>
            <person name="Singh A."/>
            <person name="Wilkins M.J."/>
            <person name="Karaoz U."/>
            <person name="Brodie E.L."/>
            <person name="Williams K.H."/>
            <person name="Hubbard S.S."/>
            <person name="Banfield J.F."/>
        </authorList>
    </citation>
    <scope>NUCLEOTIDE SEQUENCE [LARGE SCALE GENOMIC DNA]</scope>
</reference>
<accession>A0A1F8E024</accession>
<evidence type="ECO:0000313" key="2">
    <source>
        <dbReference type="Proteomes" id="UP000177011"/>
    </source>
</evidence>
<proteinExistence type="predicted"/>
<name>A0A1F8E024_9BACT</name>
<dbReference type="AlphaFoldDB" id="A0A1F8E024"/>
<organism evidence="1 2">
    <name type="scientific">Candidatus Wolfebacteria bacterium RIFCSPLOWO2_01_FULL_47_17b</name>
    <dbReference type="NCBI Taxonomy" id="1802558"/>
    <lineage>
        <taxon>Bacteria</taxon>
        <taxon>Candidatus Wolfeibacteriota</taxon>
    </lineage>
</organism>
<sequence length="73" mass="8497">MRAMIVFTRHAVQRMRERNIARSQIVNALAKPDSATLEEGDVTLFRKRYGKKILGVVTEVFKQKFIVITAYWV</sequence>
<dbReference type="Proteomes" id="UP000177011">
    <property type="component" value="Unassembled WGS sequence"/>
</dbReference>
<dbReference type="InterPro" id="IPR025354">
    <property type="entry name" value="DUF4258"/>
</dbReference>
<protein>
    <recommendedName>
        <fullName evidence="3">DUF4258 domain-containing protein</fullName>
    </recommendedName>
</protein>
<evidence type="ECO:0000313" key="1">
    <source>
        <dbReference type="EMBL" id="OGM93709.1"/>
    </source>
</evidence>
<dbReference type="Pfam" id="PF14076">
    <property type="entry name" value="DUF4258"/>
    <property type="match status" value="1"/>
</dbReference>
<dbReference type="EMBL" id="MGIS01000008">
    <property type="protein sequence ID" value="OGM93709.1"/>
    <property type="molecule type" value="Genomic_DNA"/>
</dbReference>
<evidence type="ECO:0008006" key="3">
    <source>
        <dbReference type="Google" id="ProtNLM"/>
    </source>
</evidence>